<dbReference type="PRINTS" id="PR00691">
    <property type="entry name" value="ADHESINB"/>
</dbReference>
<evidence type="ECO:0000256" key="6">
    <source>
        <dbReference type="RuleBase" id="RU003512"/>
    </source>
</evidence>
<dbReference type="Pfam" id="PF01297">
    <property type="entry name" value="ZnuA"/>
    <property type="match status" value="1"/>
</dbReference>
<name>A0A3N1P0V0_9GAMM</name>
<evidence type="ECO:0000256" key="3">
    <source>
        <dbReference type="ARBA" id="ARBA00022448"/>
    </source>
</evidence>
<dbReference type="GO" id="GO:0030313">
    <property type="term" value="C:cell envelope"/>
    <property type="evidence" value="ECO:0007669"/>
    <property type="project" value="UniProtKB-SubCell"/>
</dbReference>
<gene>
    <name evidence="7" type="ORF">EDC38_1824</name>
</gene>
<dbReference type="EMBL" id="RJUK01000001">
    <property type="protein sequence ID" value="ROQ21201.1"/>
    <property type="molecule type" value="Genomic_DNA"/>
</dbReference>
<dbReference type="RefSeq" id="WP_211331061.1">
    <property type="nucleotide sequence ID" value="NZ_RJUK01000001.1"/>
</dbReference>
<keyword evidence="8" id="KW-1185">Reference proteome</keyword>
<dbReference type="InterPro" id="IPR006129">
    <property type="entry name" value="AdhesinB"/>
</dbReference>
<reference evidence="7 8" key="1">
    <citation type="submission" date="2018-11" db="EMBL/GenBank/DDBJ databases">
        <title>Genomic Encyclopedia of Type Strains, Phase IV (KMG-IV): sequencing the most valuable type-strain genomes for metagenomic binning, comparative biology and taxonomic classification.</title>
        <authorList>
            <person name="Goeker M."/>
        </authorList>
    </citation>
    <scope>NUCLEOTIDE SEQUENCE [LARGE SCALE GENOMIC DNA]</scope>
    <source>
        <strain evidence="7 8">DSM 16974</strain>
    </source>
</reference>
<dbReference type="GO" id="GO:0046872">
    <property type="term" value="F:metal ion binding"/>
    <property type="evidence" value="ECO:0007669"/>
    <property type="project" value="UniProtKB-KW"/>
</dbReference>
<evidence type="ECO:0000256" key="4">
    <source>
        <dbReference type="ARBA" id="ARBA00022723"/>
    </source>
</evidence>
<dbReference type="SUPFAM" id="SSF53807">
    <property type="entry name" value="Helical backbone' metal receptor"/>
    <property type="match status" value="1"/>
</dbReference>
<dbReference type="InterPro" id="IPR050492">
    <property type="entry name" value="Bact_metal-bind_prot9"/>
</dbReference>
<dbReference type="InterPro" id="IPR006128">
    <property type="entry name" value="Lipoprotein_PsaA-like"/>
</dbReference>
<comment type="similarity">
    <text evidence="2 6">Belongs to the bacterial solute-binding protein 9 family.</text>
</comment>
<dbReference type="Proteomes" id="UP000273643">
    <property type="component" value="Unassembled WGS sequence"/>
</dbReference>
<comment type="subcellular location">
    <subcellularLocation>
        <location evidence="1">Cell envelope</location>
    </subcellularLocation>
</comment>
<keyword evidence="3 6" id="KW-0813">Transport</keyword>
<organism evidence="7 8">
    <name type="scientific">Marinimicrobium koreense</name>
    <dbReference type="NCBI Taxonomy" id="306545"/>
    <lineage>
        <taxon>Bacteria</taxon>
        <taxon>Pseudomonadati</taxon>
        <taxon>Pseudomonadota</taxon>
        <taxon>Gammaproteobacteria</taxon>
        <taxon>Cellvibrionales</taxon>
        <taxon>Cellvibrionaceae</taxon>
        <taxon>Marinimicrobium</taxon>
    </lineage>
</organism>
<evidence type="ECO:0000313" key="8">
    <source>
        <dbReference type="Proteomes" id="UP000273643"/>
    </source>
</evidence>
<dbReference type="Gene3D" id="3.40.50.1980">
    <property type="entry name" value="Nitrogenase molybdenum iron protein domain"/>
    <property type="match status" value="2"/>
</dbReference>
<keyword evidence="5" id="KW-0732">Signal</keyword>
<evidence type="ECO:0000313" key="7">
    <source>
        <dbReference type="EMBL" id="ROQ21201.1"/>
    </source>
</evidence>
<dbReference type="AlphaFoldDB" id="A0A3N1P0V0"/>
<protein>
    <submittedName>
        <fullName evidence="7">Manganese/zinc/iron transport system substrate-binding protein</fullName>
    </submittedName>
</protein>
<dbReference type="GO" id="GO:0007155">
    <property type="term" value="P:cell adhesion"/>
    <property type="evidence" value="ECO:0007669"/>
    <property type="project" value="InterPro"/>
</dbReference>
<proteinExistence type="inferred from homology"/>
<sequence length="325" mass="35506">MTLTKRVALSAALLITGLFGGMLSVAAESRLQVVATTGMVADVVREVGGDHVRVEGLMGPGVDPHLYRQTRRDITALSRADAVFWNGLYLEAQLEEFLERLAQRRPVFAVAEGVPERLRLSDEEYRNQSDPHVWMDPGRWRYGVEAVRSALVELRPEQKAYFDQRAESYLSELETLNDYARQVLGSVPEGKRVLVTAHDAFGYFGDAYGFEVLGIQGFSTESEAGLSRIEALVDLLVEREIGAIFVESSVSDRNVRALIEGAAARGHSVRIGGELYSDAMGPAGTYEGTWLGMIDHNVSTIARALGGEVPSGGRLGKLKHAGARE</sequence>
<accession>A0A3N1P0V0</accession>
<dbReference type="PANTHER" id="PTHR42953">
    <property type="entry name" value="HIGH-AFFINITY ZINC UPTAKE SYSTEM PROTEIN ZNUA-RELATED"/>
    <property type="match status" value="1"/>
</dbReference>
<dbReference type="PANTHER" id="PTHR42953:SF1">
    <property type="entry name" value="METAL-BINDING PROTEIN HI_0362-RELATED"/>
    <property type="match status" value="1"/>
</dbReference>
<evidence type="ECO:0000256" key="5">
    <source>
        <dbReference type="ARBA" id="ARBA00022729"/>
    </source>
</evidence>
<keyword evidence="4" id="KW-0479">Metal-binding</keyword>
<dbReference type="GO" id="GO:0030001">
    <property type="term" value="P:metal ion transport"/>
    <property type="evidence" value="ECO:0007669"/>
    <property type="project" value="InterPro"/>
</dbReference>
<evidence type="ECO:0000256" key="1">
    <source>
        <dbReference type="ARBA" id="ARBA00004196"/>
    </source>
</evidence>
<evidence type="ECO:0000256" key="2">
    <source>
        <dbReference type="ARBA" id="ARBA00011028"/>
    </source>
</evidence>
<dbReference type="PRINTS" id="PR00690">
    <property type="entry name" value="ADHESNFAMILY"/>
</dbReference>
<comment type="caution">
    <text evidence="7">The sequence shown here is derived from an EMBL/GenBank/DDBJ whole genome shotgun (WGS) entry which is preliminary data.</text>
</comment>
<dbReference type="InterPro" id="IPR006127">
    <property type="entry name" value="ZnuA-like"/>
</dbReference>